<sequence>MSLQIQMLGTGSAFAKTLYNTSALVRSTNGNVLIDCGYSTPKSLHEINIQPDQIDGIIISHIHADHVGGLEEMAFRLLYEFNHKKTKLFLTKSIASILWENTLKGGMYNPSDGFTRIEDYFEIVLIDEHMPTEILPGFTVEMITTMHIPHKPNYSLFINDQTFYSADTQFNAELLTQEVVNKRNCHTILHDCQLSGHGAIHATLEQLLTLPDDIQERIYLMHYGDNMMNYIGKTGSMRFIQQHEVLILSK</sequence>
<protein>
    <submittedName>
        <fullName evidence="7">MBL fold metallo-hydrolase</fullName>
    </submittedName>
</protein>
<dbReference type="EMBL" id="JARLKY010000013">
    <property type="protein sequence ID" value="MEC0226839.1"/>
    <property type="molecule type" value="Genomic_DNA"/>
</dbReference>
<reference evidence="7 8" key="1">
    <citation type="submission" date="2023-03" db="EMBL/GenBank/DDBJ databases">
        <title>Bacillus Genome Sequencing.</title>
        <authorList>
            <person name="Dunlap C."/>
        </authorList>
    </citation>
    <scope>NUCLEOTIDE SEQUENCE [LARGE SCALE GENOMIC DNA]</scope>
    <source>
        <strain evidence="7 8">BD-533</strain>
    </source>
</reference>
<evidence type="ECO:0000259" key="6">
    <source>
        <dbReference type="SMART" id="SM00849"/>
    </source>
</evidence>
<dbReference type="PANTHER" id="PTHR46018">
    <property type="entry name" value="ZINC PHOSPHODIESTERASE ELAC PROTEIN 1"/>
    <property type="match status" value="1"/>
</dbReference>
<evidence type="ECO:0000313" key="7">
    <source>
        <dbReference type="EMBL" id="MEC0226839.1"/>
    </source>
</evidence>
<comment type="catalytic activity">
    <reaction evidence="3">
        <text>3',5'-cyclic CMP + H2O = CMP + H(+)</text>
        <dbReference type="Rhea" id="RHEA:72675"/>
        <dbReference type="ChEBI" id="CHEBI:15377"/>
        <dbReference type="ChEBI" id="CHEBI:15378"/>
        <dbReference type="ChEBI" id="CHEBI:58003"/>
        <dbReference type="ChEBI" id="CHEBI:60377"/>
    </reaction>
    <physiologicalReaction direction="left-to-right" evidence="3">
        <dbReference type="Rhea" id="RHEA:72676"/>
    </physiologicalReaction>
</comment>
<comment type="catalytic activity">
    <reaction evidence="5">
        <text>3',5'-cyclic UMP + H2O = UMP + H(+)</text>
        <dbReference type="Rhea" id="RHEA:70575"/>
        <dbReference type="ChEBI" id="CHEBI:15377"/>
        <dbReference type="ChEBI" id="CHEBI:15378"/>
        <dbReference type="ChEBI" id="CHEBI:57865"/>
        <dbReference type="ChEBI" id="CHEBI:184387"/>
    </reaction>
    <physiologicalReaction direction="left-to-right" evidence="5">
        <dbReference type="Rhea" id="RHEA:70576"/>
    </physiologicalReaction>
</comment>
<feature type="domain" description="Metallo-beta-lactamase" evidence="6">
    <location>
        <begin position="19"/>
        <end position="222"/>
    </location>
</feature>
<keyword evidence="1" id="KW-0255">Endonuclease</keyword>
<dbReference type="InterPro" id="IPR036866">
    <property type="entry name" value="RibonucZ/Hydroxyglut_hydro"/>
</dbReference>
<comment type="function">
    <text evidence="4">Counteracts the endogenous Pycsar antiviral defense system. Phosphodiesterase that enables metal-dependent hydrolysis of host cyclic nucleotide Pycsar defense signals such as cCMP and cUMP.</text>
</comment>
<organism evidence="7 8">
    <name type="scientific">Paenibacillus alba</name>
    <dbReference type="NCBI Taxonomy" id="1197127"/>
    <lineage>
        <taxon>Bacteria</taxon>
        <taxon>Bacillati</taxon>
        <taxon>Bacillota</taxon>
        <taxon>Bacilli</taxon>
        <taxon>Bacillales</taxon>
        <taxon>Paenibacillaceae</taxon>
        <taxon>Paenibacillus</taxon>
    </lineage>
</organism>
<dbReference type="PANTHER" id="PTHR46018:SF2">
    <property type="entry name" value="ZINC PHOSPHODIESTERASE ELAC PROTEIN 1"/>
    <property type="match status" value="1"/>
</dbReference>
<evidence type="ECO:0000256" key="4">
    <source>
        <dbReference type="ARBA" id="ARBA00034301"/>
    </source>
</evidence>
<dbReference type="RefSeq" id="WP_173216783.1">
    <property type="nucleotide sequence ID" value="NZ_JABMKZ010000003.1"/>
</dbReference>
<keyword evidence="2" id="KW-0862">Zinc</keyword>
<name>A0ABU6G232_9BACL</name>
<accession>A0ABU6G232</accession>
<dbReference type="Proteomes" id="UP001338137">
    <property type="component" value="Unassembled WGS sequence"/>
</dbReference>
<proteinExistence type="predicted"/>
<evidence type="ECO:0000256" key="2">
    <source>
        <dbReference type="ARBA" id="ARBA00022833"/>
    </source>
</evidence>
<keyword evidence="1" id="KW-0378">Hydrolase</keyword>
<evidence type="ECO:0000256" key="5">
    <source>
        <dbReference type="ARBA" id="ARBA00048505"/>
    </source>
</evidence>
<keyword evidence="1" id="KW-0540">Nuclease</keyword>
<dbReference type="SMART" id="SM00849">
    <property type="entry name" value="Lactamase_B"/>
    <property type="match status" value="1"/>
</dbReference>
<dbReference type="InterPro" id="IPR001279">
    <property type="entry name" value="Metallo-B-lactamas"/>
</dbReference>
<evidence type="ECO:0000256" key="1">
    <source>
        <dbReference type="ARBA" id="ARBA00022759"/>
    </source>
</evidence>
<keyword evidence="8" id="KW-1185">Reference proteome</keyword>
<comment type="caution">
    <text evidence="7">The sequence shown here is derived from an EMBL/GenBank/DDBJ whole genome shotgun (WGS) entry which is preliminary data.</text>
</comment>
<gene>
    <name evidence="7" type="ORF">P4I72_06875</name>
</gene>
<dbReference type="Gene3D" id="3.60.15.10">
    <property type="entry name" value="Ribonuclease Z/Hydroxyacylglutathione hydrolase-like"/>
    <property type="match status" value="1"/>
</dbReference>
<dbReference type="SUPFAM" id="SSF56281">
    <property type="entry name" value="Metallo-hydrolase/oxidoreductase"/>
    <property type="match status" value="1"/>
</dbReference>
<evidence type="ECO:0000256" key="3">
    <source>
        <dbReference type="ARBA" id="ARBA00034221"/>
    </source>
</evidence>
<dbReference type="Pfam" id="PF23023">
    <property type="entry name" value="Anti-Pycsar_Apyc1"/>
    <property type="match status" value="1"/>
</dbReference>
<evidence type="ECO:0000313" key="8">
    <source>
        <dbReference type="Proteomes" id="UP001338137"/>
    </source>
</evidence>